<evidence type="ECO:0000313" key="11">
    <source>
        <dbReference type="Proteomes" id="UP000326759"/>
    </source>
</evidence>
<feature type="region of interest" description="Disordered" evidence="7">
    <location>
        <begin position="362"/>
        <end position="435"/>
    </location>
</feature>
<dbReference type="PANTHER" id="PTHR12630:SF1">
    <property type="entry name" value="GLUCOSIDASE 2 SUBUNIT BETA"/>
    <property type="match status" value="1"/>
</dbReference>
<feature type="domain" description="MRH" evidence="9">
    <location>
        <begin position="485"/>
        <end position="586"/>
    </location>
</feature>
<evidence type="ECO:0000256" key="7">
    <source>
        <dbReference type="SAM" id="MobiDB-lite"/>
    </source>
</evidence>
<feature type="region of interest" description="Disordered" evidence="7">
    <location>
        <begin position="311"/>
        <end position="332"/>
    </location>
</feature>
<dbReference type="InterPro" id="IPR011992">
    <property type="entry name" value="EF-hand-dom_pair"/>
</dbReference>
<organism evidence="10 11">
    <name type="scientific">Armadillidium nasatum</name>
    <dbReference type="NCBI Taxonomy" id="96803"/>
    <lineage>
        <taxon>Eukaryota</taxon>
        <taxon>Metazoa</taxon>
        <taxon>Ecdysozoa</taxon>
        <taxon>Arthropoda</taxon>
        <taxon>Crustacea</taxon>
        <taxon>Multicrustacea</taxon>
        <taxon>Malacostraca</taxon>
        <taxon>Eumalacostraca</taxon>
        <taxon>Peracarida</taxon>
        <taxon>Isopoda</taxon>
        <taxon>Oniscidea</taxon>
        <taxon>Crinocheta</taxon>
        <taxon>Armadillidiidae</taxon>
        <taxon>Armadillidium</taxon>
    </lineage>
</organism>
<dbReference type="PROSITE" id="PS00018">
    <property type="entry name" value="EF_HAND_1"/>
    <property type="match status" value="1"/>
</dbReference>
<protein>
    <recommendedName>
        <fullName evidence="1">Glucosidase 2 subunit beta</fullName>
    </recommendedName>
</protein>
<feature type="compositionally biased region" description="Basic and acidic residues" evidence="7">
    <location>
        <begin position="362"/>
        <end position="373"/>
    </location>
</feature>
<dbReference type="InterPro" id="IPR044865">
    <property type="entry name" value="MRH_dom"/>
</dbReference>
<dbReference type="GO" id="GO:0005509">
    <property type="term" value="F:calcium ion binding"/>
    <property type="evidence" value="ECO:0007669"/>
    <property type="project" value="InterPro"/>
</dbReference>
<dbReference type="Pfam" id="PF12999">
    <property type="entry name" value="PRKCSH-like"/>
    <property type="match status" value="1"/>
</dbReference>
<evidence type="ECO:0000256" key="2">
    <source>
        <dbReference type="ARBA" id="ARBA00022729"/>
    </source>
</evidence>
<dbReference type="GO" id="GO:0006491">
    <property type="term" value="P:N-glycan processing"/>
    <property type="evidence" value="ECO:0007669"/>
    <property type="project" value="TreeGrafter"/>
</dbReference>
<dbReference type="AlphaFoldDB" id="A0A5N5SS44"/>
<dbReference type="EMBL" id="SEYY01020788">
    <property type="protein sequence ID" value="KAB7497015.1"/>
    <property type="molecule type" value="Genomic_DNA"/>
</dbReference>
<evidence type="ECO:0000256" key="3">
    <source>
        <dbReference type="ARBA" id="ARBA00022824"/>
    </source>
</evidence>
<feature type="compositionally biased region" description="Acidic residues" evidence="7">
    <location>
        <begin position="377"/>
        <end position="406"/>
    </location>
</feature>
<feature type="compositionally biased region" description="Acidic residues" evidence="7">
    <location>
        <begin position="414"/>
        <end position="431"/>
    </location>
</feature>
<evidence type="ECO:0000259" key="9">
    <source>
        <dbReference type="PROSITE" id="PS51914"/>
    </source>
</evidence>
<evidence type="ECO:0000256" key="6">
    <source>
        <dbReference type="SAM" id="Coils"/>
    </source>
</evidence>
<accession>A0A5N5SS44</accession>
<dbReference type="InterPro" id="IPR002048">
    <property type="entry name" value="EF_hand_dom"/>
</dbReference>
<keyword evidence="6" id="KW-0175">Coiled coil</keyword>
<feature type="compositionally biased region" description="Acidic residues" evidence="7">
    <location>
        <begin position="320"/>
        <end position="332"/>
    </location>
</feature>
<dbReference type="SUPFAM" id="SSF50911">
    <property type="entry name" value="Mannose 6-phosphate receptor domain"/>
    <property type="match status" value="1"/>
</dbReference>
<dbReference type="Proteomes" id="UP000326759">
    <property type="component" value="Unassembled WGS sequence"/>
</dbReference>
<keyword evidence="11" id="KW-1185">Reference proteome</keyword>
<keyword evidence="2" id="KW-0732">Signal</keyword>
<dbReference type="InterPro" id="IPR018247">
    <property type="entry name" value="EF_Hand_1_Ca_BS"/>
</dbReference>
<dbReference type="OrthoDB" id="28322at2759"/>
<dbReference type="SUPFAM" id="SSF47473">
    <property type="entry name" value="EF-hand"/>
    <property type="match status" value="1"/>
</dbReference>
<evidence type="ECO:0000256" key="5">
    <source>
        <dbReference type="ARBA" id="ARBA00023157"/>
    </source>
</evidence>
<dbReference type="InterPro" id="IPR036607">
    <property type="entry name" value="PRKCSH"/>
</dbReference>
<sequence length="599" mass="68184">MESDICIKFLKIGSPSLFGINFIIIVLNSIFQESYASNVLRPRGVPLSKSSFYDPSKSFTCFDGSWTIPFNYINDDYCDCSDGSDEPGTSACINGVFHCNNIGHIGQDISSTFVNDGVCDCCDTSDEYASSADCIDNCYLLGEVAREEARRMAEVQYEGYNIRKKMAEEGANIKKEKQARIEVLLKEKEKAQEIQAEKLSVKEAAEALEKEALEEYKAIEEEIKARQEKERKEKDENDAREAFEKLDENNDGLITIQELQANQVFDTNRDGEVSETEAQFYLQQKESIDLENFLISGWALMKPAYLHQKQLFTPPSPSEELPEEESGQTEEEASNYFSFCFISNLEYAVELSLDLVDIASEKSVTEESDKEYQSEYEAQEGLEDEDGDGDEEDEENEDYADEVEDLEATKAKEEGEEEEDEKEEKEDEIQYDPETQRLIDVANAARDDYKTADDQLRDIIKEIQNLQDGLTKDFGPNDEFRGFEGRCYEYTDREYVYKLCPFDSATQKQKNGHGETRLGSWGSWTGPAEDPYSIMKYTGGQGCWNGPQRSAEVRLNCGIENELTSVTEPNRCEYLFLFTTPAICNEPENSEKVHQHTEL</sequence>
<keyword evidence="5" id="KW-1015">Disulfide bond</keyword>
<name>A0A5N5SS44_9CRUS</name>
<evidence type="ECO:0000313" key="10">
    <source>
        <dbReference type="EMBL" id="KAB7497015.1"/>
    </source>
</evidence>
<dbReference type="InterPro" id="IPR028146">
    <property type="entry name" value="PRKCSH_N"/>
</dbReference>
<reference evidence="10 11" key="1">
    <citation type="journal article" date="2019" name="PLoS Biol.">
        <title>Sex chromosomes control vertical transmission of feminizing Wolbachia symbionts in an isopod.</title>
        <authorList>
            <person name="Becking T."/>
            <person name="Chebbi M.A."/>
            <person name="Giraud I."/>
            <person name="Moumen B."/>
            <person name="Laverre T."/>
            <person name="Caubet Y."/>
            <person name="Peccoud J."/>
            <person name="Gilbert C."/>
            <person name="Cordaux R."/>
        </authorList>
    </citation>
    <scope>NUCLEOTIDE SEQUENCE [LARGE SCALE GENOMIC DNA]</scope>
    <source>
        <strain evidence="10">ANa2</strain>
        <tissue evidence="10">Whole body excluding digestive tract and cuticle</tissue>
    </source>
</reference>
<dbReference type="GO" id="GO:0017177">
    <property type="term" value="C:glucosidase II complex"/>
    <property type="evidence" value="ECO:0007669"/>
    <property type="project" value="TreeGrafter"/>
</dbReference>
<dbReference type="Pfam" id="PF13015">
    <property type="entry name" value="PRKCSH_1"/>
    <property type="match status" value="1"/>
</dbReference>
<dbReference type="PROSITE" id="PS51914">
    <property type="entry name" value="MRH"/>
    <property type="match status" value="1"/>
</dbReference>
<comment type="caution">
    <text evidence="10">The sequence shown here is derived from an EMBL/GenBank/DDBJ whole genome shotgun (WGS) entry which is preliminary data.</text>
</comment>
<evidence type="ECO:0000256" key="1">
    <source>
        <dbReference type="ARBA" id="ARBA00022387"/>
    </source>
</evidence>
<feature type="coiled-coil region" evidence="6">
    <location>
        <begin position="174"/>
        <end position="249"/>
    </location>
</feature>
<proteinExistence type="predicted"/>
<evidence type="ECO:0000259" key="8">
    <source>
        <dbReference type="PROSITE" id="PS50222"/>
    </source>
</evidence>
<dbReference type="InterPro" id="IPR039794">
    <property type="entry name" value="Gtb1-like"/>
</dbReference>
<dbReference type="PROSITE" id="PS50222">
    <property type="entry name" value="EF_HAND_2"/>
    <property type="match status" value="1"/>
</dbReference>
<dbReference type="PANTHER" id="PTHR12630">
    <property type="entry name" value="N-LINKED OLIGOSACCHARIDE PROCESSING"/>
    <property type="match status" value="1"/>
</dbReference>
<dbReference type="InterPro" id="IPR009011">
    <property type="entry name" value="Man6P_isomerase_rcpt-bd_dom_sf"/>
</dbReference>
<feature type="domain" description="EF-hand" evidence="8">
    <location>
        <begin position="234"/>
        <end position="269"/>
    </location>
</feature>
<keyword evidence="4" id="KW-0106">Calcium</keyword>
<keyword evidence="3" id="KW-0256">Endoplasmic reticulum</keyword>
<dbReference type="Gene3D" id="2.70.130.10">
    <property type="entry name" value="Mannose-6-phosphate receptor binding domain"/>
    <property type="match status" value="1"/>
</dbReference>
<gene>
    <name evidence="10" type="primary">PRKCSH</name>
    <name evidence="10" type="ORF">Anas_05590</name>
</gene>
<dbReference type="Gene3D" id="1.10.238.10">
    <property type="entry name" value="EF-hand"/>
    <property type="match status" value="1"/>
</dbReference>
<evidence type="ECO:0000256" key="4">
    <source>
        <dbReference type="ARBA" id="ARBA00022837"/>
    </source>
</evidence>